<protein>
    <submittedName>
        <fullName evidence="2">Uncharacterized protein</fullName>
    </submittedName>
</protein>
<feature type="transmembrane region" description="Helical" evidence="1">
    <location>
        <begin position="116"/>
        <end position="133"/>
    </location>
</feature>
<dbReference type="GeneID" id="56033484"/>
<feature type="transmembrane region" description="Helical" evidence="1">
    <location>
        <begin position="81"/>
        <end position="104"/>
    </location>
</feature>
<evidence type="ECO:0000313" key="3">
    <source>
        <dbReference type="Proteomes" id="UP000509241"/>
    </source>
</evidence>
<evidence type="ECO:0000256" key="1">
    <source>
        <dbReference type="SAM" id="Phobius"/>
    </source>
</evidence>
<sequence>MGSATLSRWETVEQWSPTLFLLGGCLMAGHAALSGIRAFTELATPPDVFVTVGHFVALVGLLGLYPVLVDRTPVVARIARAVLVVAAASWCVMTGTQLLALAGIVASLEAVLPDSFFMIVLTTTILTYGLFGISALRADRQSRRVGLFVLAPGGLTVVLIVNSAIGGANAVAGVGIGGGLTLSMLALGYILRSWGGQSERTPPVGDASAG</sequence>
<dbReference type="EMBL" id="CP058601">
    <property type="protein sequence ID" value="QLG49027.1"/>
    <property type="molecule type" value="Genomic_DNA"/>
</dbReference>
<dbReference type="KEGG" id="haly:HYG82_09295"/>
<gene>
    <name evidence="2" type="ORF">HYG82_09295</name>
</gene>
<keyword evidence="1" id="KW-0472">Membrane</keyword>
<keyword evidence="1" id="KW-1133">Transmembrane helix</keyword>
<accession>A0A7D5GHJ3</accession>
<name>A0A7D5GHJ3_9EURY</name>
<feature type="transmembrane region" description="Helical" evidence="1">
    <location>
        <begin position="48"/>
        <end position="69"/>
    </location>
</feature>
<dbReference type="RefSeq" id="WP_179260762.1">
    <property type="nucleotide sequence ID" value="NZ_CP058601.1"/>
</dbReference>
<dbReference type="Proteomes" id="UP000509241">
    <property type="component" value="Chromosome"/>
</dbReference>
<dbReference type="OrthoDB" id="386885at2157"/>
<keyword evidence="1" id="KW-0812">Transmembrane</keyword>
<feature type="transmembrane region" description="Helical" evidence="1">
    <location>
        <begin position="171"/>
        <end position="191"/>
    </location>
</feature>
<feature type="transmembrane region" description="Helical" evidence="1">
    <location>
        <begin position="145"/>
        <end position="165"/>
    </location>
</feature>
<proteinExistence type="predicted"/>
<dbReference type="AlphaFoldDB" id="A0A7D5GHJ3"/>
<feature type="transmembrane region" description="Helical" evidence="1">
    <location>
        <begin position="18"/>
        <end position="36"/>
    </location>
</feature>
<keyword evidence="3" id="KW-1185">Reference proteome</keyword>
<evidence type="ECO:0000313" key="2">
    <source>
        <dbReference type="EMBL" id="QLG49027.1"/>
    </source>
</evidence>
<reference evidence="2 3" key="1">
    <citation type="submission" date="2020-07" db="EMBL/GenBank/DDBJ databases">
        <authorList>
            <person name="Cui H."/>
        </authorList>
    </citation>
    <scope>NUCLEOTIDE SEQUENCE [LARGE SCALE GENOMIC DNA]</scope>
    <source>
        <strain evidence="2 3">YPL8</strain>
    </source>
</reference>
<organism evidence="2 3">
    <name type="scientific">Natrinema halophilum</name>
    <dbReference type="NCBI Taxonomy" id="1699371"/>
    <lineage>
        <taxon>Archaea</taxon>
        <taxon>Methanobacteriati</taxon>
        <taxon>Methanobacteriota</taxon>
        <taxon>Stenosarchaea group</taxon>
        <taxon>Halobacteria</taxon>
        <taxon>Halobacteriales</taxon>
        <taxon>Natrialbaceae</taxon>
        <taxon>Natrinema</taxon>
    </lineage>
</organism>